<dbReference type="InterPro" id="IPR033978">
    <property type="entry name" value="L-talarate_dehydratase"/>
</dbReference>
<evidence type="ECO:0000256" key="3">
    <source>
        <dbReference type="PIRSR" id="PIRSR633978-1"/>
    </source>
</evidence>
<keyword evidence="2 5" id="KW-0460">Magnesium</keyword>
<dbReference type="GO" id="GO:1990594">
    <property type="term" value="F:L-altrarate dehydratase activity"/>
    <property type="evidence" value="ECO:0007669"/>
    <property type="project" value="InterPro"/>
</dbReference>
<comment type="caution">
    <text evidence="8">The sequence shown here is derived from an EMBL/GenBank/DDBJ whole genome shotgun (WGS) entry which is preliminary data.</text>
</comment>
<dbReference type="PANTHER" id="PTHR13794:SF58">
    <property type="entry name" value="MITOCHONDRIAL ENOLASE SUPERFAMILY MEMBER 1"/>
    <property type="match status" value="1"/>
</dbReference>
<reference evidence="8 9" key="1">
    <citation type="submission" date="2020-08" db="EMBL/GenBank/DDBJ databases">
        <title>Sequencing the genomes of 1000 actinobacteria strains.</title>
        <authorList>
            <person name="Klenk H.-P."/>
        </authorList>
    </citation>
    <scope>NUCLEOTIDE SEQUENCE [LARGE SCALE GENOMIC DNA]</scope>
    <source>
        <strain evidence="8 9">DSM 45582</strain>
    </source>
</reference>
<dbReference type="SMART" id="SM00922">
    <property type="entry name" value="MR_MLE"/>
    <property type="match status" value="1"/>
</dbReference>
<evidence type="ECO:0000259" key="7">
    <source>
        <dbReference type="SMART" id="SM00922"/>
    </source>
</evidence>
<dbReference type="GO" id="GO:0016052">
    <property type="term" value="P:carbohydrate catabolic process"/>
    <property type="evidence" value="ECO:0007669"/>
    <property type="project" value="TreeGrafter"/>
</dbReference>
<dbReference type="NCBIfam" id="NF047820">
    <property type="entry name" value="TalGalacDh"/>
    <property type="match status" value="1"/>
</dbReference>
<evidence type="ECO:0000256" key="6">
    <source>
        <dbReference type="PIRSR" id="PIRSR633978-4"/>
    </source>
</evidence>
<dbReference type="InterPro" id="IPR018110">
    <property type="entry name" value="Mandel_Rmase/mucon_lact_enz_CS"/>
</dbReference>
<keyword evidence="1 5" id="KW-0479">Metal-binding</keyword>
<proteinExistence type="predicted"/>
<dbReference type="SUPFAM" id="SSF51604">
    <property type="entry name" value="Enolase C-terminal domain-like"/>
    <property type="match status" value="1"/>
</dbReference>
<feature type="binding site" evidence="4">
    <location>
        <position position="210"/>
    </location>
    <ligand>
        <name>substrate</name>
    </ligand>
</feature>
<dbReference type="CDD" id="cd03316">
    <property type="entry name" value="MR_like"/>
    <property type="match status" value="1"/>
</dbReference>
<evidence type="ECO:0000256" key="2">
    <source>
        <dbReference type="ARBA" id="ARBA00022842"/>
    </source>
</evidence>
<dbReference type="InterPro" id="IPR029017">
    <property type="entry name" value="Enolase-like_N"/>
</dbReference>
<evidence type="ECO:0000313" key="9">
    <source>
        <dbReference type="Proteomes" id="UP000580474"/>
    </source>
</evidence>
<feature type="binding site" evidence="4">
    <location>
        <begin position="28"/>
        <end position="30"/>
    </location>
    <ligand>
        <name>substrate</name>
    </ligand>
</feature>
<feature type="binding site" evidence="5">
    <location>
        <position position="234"/>
    </location>
    <ligand>
        <name>Mg(2+)</name>
        <dbReference type="ChEBI" id="CHEBI:18420"/>
    </ligand>
</feature>
<comment type="cofactor">
    <cofactor evidence="5">
        <name>Mg(2+)</name>
        <dbReference type="ChEBI" id="CHEBI:18420"/>
    </cofactor>
    <text evidence="5">Binds 1 Mg(2+) ion per subunit.</text>
</comment>
<accession>A0A840NLG3</accession>
<dbReference type="GO" id="GO:0000287">
    <property type="term" value="F:magnesium ion binding"/>
    <property type="evidence" value="ECO:0007669"/>
    <property type="project" value="TreeGrafter"/>
</dbReference>
<dbReference type="PROSITE" id="PS00909">
    <property type="entry name" value="MR_MLE_2"/>
    <property type="match status" value="1"/>
</dbReference>
<gene>
    <name evidence="8" type="ORF">BJ969_004999</name>
</gene>
<evidence type="ECO:0000256" key="5">
    <source>
        <dbReference type="PIRSR" id="PIRSR633978-3"/>
    </source>
</evidence>
<dbReference type="SUPFAM" id="SSF54826">
    <property type="entry name" value="Enolase N-terminal domain-like"/>
    <property type="match status" value="1"/>
</dbReference>
<feature type="binding site" evidence="4">
    <location>
        <position position="177"/>
    </location>
    <ligand>
        <name>substrate</name>
    </ligand>
</feature>
<protein>
    <submittedName>
        <fullName evidence="8">L-alanine-DL-glutamate epimerase-like enolase superfamily enzyme</fullName>
    </submittedName>
</protein>
<evidence type="ECO:0000313" key="8">
    <source>
        <dbReference type="EMBL" id="MBB5071911.1"/>
    </source>
</evidence>
<dbReference type="PANTHER" id="PTHR13794">
    <property type="entry name" value="ENOLASE SUPERFAMILY, MANDELATE RACEMASE"/>
    <property type="match status" value="1"/>
</dbReference>
<dbReference type="Gene3D" id="3.30.390.10">
    <property type="entry name" value="Enolase-like, N-terminal domain"/>
    <property type="match status" value="1"/>
</dbReference>
<dbReference type="InterPro" id="IPR013342">
    <property type="entry name" value="Mandelate_racemase_C"/>
</dbReference>
<dbReference type="Pfam" id="PF13378">
    <property type="entry name" value="MR_MLE_C"/>
    <property type="match status" value="1"/>
</dbReference>
<dbReference type="RefSeq" id="WP_184482772.1">
    <property type="nucleotide sequence ID" value="NZ_JACHIV010000001.1"/>
</dbReference>
<feature type="active site" description="Proton donor/acceptor" evidence="3">
    <location>
        <position position="310"/>
    </location>
</feature>
<feature type="binding site" evidence="5">
    <location>
        <position position="260"/>
    </location>
    <ligand>
        <name>Mg(2+)</name>
        <dbReference type="ChEBI" id="CHEBI:18420"/>
    </ligand>
</feature>
<dbReference type="GO" id="GO:0009063">
    <property type="term" value="P:amino acid catabolic process"/>
    <property type="evidence" value="ECO:0007669"/>
    <property type="project" value="InterPro"/>
</dbReference>
<dbReference type="AlphaFoldDB" id="A0A840NLG3"/>
<name>A0A840NLG3_9PSEU</name>
<dbReference type="Pfam" id="PF02746">
    <property type="entry name" value="MR_MLE_N"/>
    <property type="match status" value="1"/>
</dbReference>
<evidence type="ECO:0000256" key="1">
    <source>
        <dbReference type="ARBA" id="ARBA00022723"/>
    </source>
</evidence>
<feature type="binding site" evidence="4">
    <location>
        <position position="330"/>
    </location>
    <ligand>
        <name>substrate</name>
    </ligand>
</feature>
<dbReference type="Gene3D" id="3.20.20.120">
    <property type="entry name" value="Enolase-like C-terminal domain"/>
    <property type="match status" value="1"/>
</dbReference>
<dbReference type="InterPro" id="IPR036849">
    <property type="entry name" value="Enolase-like_C_sf"/>
</dbReference>
<dbReference type="Proteomes" id="UP000580474">
    <property type="component" value="Unassembled WGS sequence"/>
</dbReference>
<sequence>MTSSATLDRITRVKISSVTLPLATPISDAKVLTGRQRPMTEVAMLFAEISTASGQEGVGFSYSKRAGGPGQFAHAREIAPVLIGEDPSDIGKIWDKLVWAGASVGRSGLSIQAIAAFDVALWDLKAKRAGLPLAKLLGAHRDSVRCYNTSGGFLHSPIEEVVDRAAESVANGIGGIKLKVGHPDHGTDLARVSAVREKVGDGVALMVDANQQWDRPAARRMCRALEPLDLVWIEEPLDAYDAEGHALLASTFDTSIATGEMLASVAEHAELIRAGGADVVQPDAPRIGGITQFLKVMALAEQRKLQLAPHFAMEIHVHLAAAYPHEPWVEHFEWLDPLFNEHLEIADGRMHLSARPGLGITLSDQTRAWTVAEHEVS</sequence>
<feature type="domain" description="Mandelate racemase/muconate lactonizing enzyme C-terminal" evidence="7">
    <location>
        <begin position="158"/>
        <end position="255"/>
    </location>
</feature>
<dbReference type="InterPro" id="IPR046945">
    <property type="entry name" value="RHMD-like"/>
</dbReference>
<dbReference type="InterPro" id="IPR029065">
    <property type="entry name" value="Enolase_C-like"/>
</dbReference>
<keyword evidence="9" id="KW-1185">Reference proteome</keyword>
<organism evidence="8 9">
    <name type="scientific">Saccharopolyspora gloriosae</name>
    <dbReference type="NCBI Taxonomy" id="455344"/>
    <lineage>
        <taxon>Bacteria</taxon>
        <taxon>Bacillati</taxon>
        <taxon>Actinomycetota</taxon>
        <taxon>Actinomycetes</taxon>
        <taxon>Pseudonocardiales</taxon>
        <taxon>Pseudonocardiaceae</taxon>
        <taxon>Saccharopolyspora</taxon>
    </lineage>
</organism>
<dbReference type="SFLD" id="SFLDF00134">
    <property type="entry name" value="L-talarate/galactarate_dehydra"/>
    <property type="match status" value="1"/>
</dbReference>
<dbReference type="SFLD" id="SFLDG00179">
    <property type="entry name" value="mandelate_racemase"/>
    <property type="match status" value="1"/>
</dbReference>
<dbReference type="SFLD" id="SFLDS00001">
    <property type="entry name" value="Enolase"/>
    <property type="match status" value="1"/>
</dbReference>
<feature type="binding site" evidence="5">
    <location>
        <position position="208"/>
    </location>
    <ligand>
        <name>Mg(2+)</name>
        <dbReference type="ChEBI" id="CHEBI:18420"/>
    </ligand>
</feature>
<evidence type="ECO:0000256" key="4">
    <source>
        <dbReference type="PIRSR" id="PIRSR633978-2"/>
    </source>
</evidence>
<dbReference type="InterPro" id="IPR013341">
    <property type="entry name" value="Mandelate_racemase_N_dom"/>
</dbReference>
<feature type="binding site" evidence="4">
    <location>
        <begin position="64"/>
        <end position="65"/>
    </location>
    <ligand>
        <name>substrate</name>
    </ligand>
</feature>
<dbReference type="GO" id="GO:0008867">
    <property type="term" value="F:galactarate dehydratase activity"/>
    <property type="evidence" value="ECO:0007669"/>
    <property type="project" value="InterPro"/>
</dbReference>
<dbReference type="EMBL" id="JACHIV010000001">
    <property type="protein sequence ID" value="MBB5071911.1"/>
    <property type="molecule type" value="Genomic_DNA"/>
</dbReference>
<feature type="site" description="Increases basicity of active site His" evidence="6">
    <location>
        <position position="283"/>
    </location>
</feature>
<feature type="active site" description="Proton acceptor" evidence="3">
    <location>
        <position position="179"/>
    </location>
</feature>